<evidence type="ECO:0008006" key="3">
    <source>
        <dbReference type="Google" id="ProtNLM"/>
    </source>
</evidence>
<name>A0A6J4HLA2_9BACT</name>
<protein>
    <recommendedName>
        <fullName evidence="3">DUF2934 domain-containing protein</fullName>
    </recommendedName>
</protein>
<feature type="region of interest" description="Disordered" evidence="1">
    <location>
        <begin position="60"/>
        <end position="99"/>
    </location>
</feature>
<evidence type="ECO:0000256" key="1">
    <source>
        <dbReference type="SAM" id="MobiDB-lite"/>
    </source>
</evidence>
<gene>
    <name evidence="2" type="ORF">AVDCRST_MAG42-1402</name>
</gene>
<feature type="region of interest" description="Disordered" evidence="1">
    <location>
        <begin position="1"/>
        <end position="24"/>
    </location>
</feature>
<dbReference type="EMBL" id="CADCTA010000046">
    <property type="protein sequence ID" value="CAA9225411.1"/>
    <property type="molecule type" value="Genomic_DNA"/>
</dbReference>
<organism evidence="2">
    <name type="scientific">uncultured Chthoniobacterales bacterium</name>
    <dbReference type="NCBI Taxonomy" id="1836801"/>
    <lineage>
        <taxon>Bacteria</taxon>
        <taxon>Pseudomonadati</taxon>
        <taxon>Verrucomicrobiota</taxon>
        <taxon>Spartobacteria</taxon>
        <taxon>Chthoniobacterales</taxon>
        <taxon>environmental samples</taxon>
    </lineage>
</organism>
<accession>A0A6J4HLA2</accession>
<reference evidence="2" key="1">
    <citation type="submission" date="2020-02" db="EMBL/GenBank/DDBJ databases">
        <authorList>
            <person name="Meier V. D."/>
        </authorList>
    </citation>
    <scope>NUCLEOTIDE SEQUENCE</scope>
    <source>
        <strain evidence="2">AVDCRST_MAG42</strain>
    </source>
</reference>
<sequence length="136" mass="14536">MNEYSQPGFGKISVHGDGMGAPTPELVEKRAREIALIDERNPEEFTDADWEQARSELLGVSTGAAPEETPENAETVEEWSEVAADTGTRAPRAGVDDDEMLGEQLFAGGLEEGMHDSMVQAAKSEQSQEGGVIEGA</sequence>
<feature type="compositionally biased region" description="Acidic residues" evidence="1">
    <location>
        <begin position="68"/>
        <end position="80"/>
    </location>
</feature>
<evidence type="ECO:0000313" key="2">
    <source>
        <dbReference type="EMBL" id="CAA9225411.1"/>
    </source>
</evidence>
<dbReference type="AlphaFoldDB" id="A0A6J4HLA2"/>
<proteinExistence type="predicted"/>